<proteinExistence type="predicted"/>
<organism evidence="1">
    <name type="scientific">marine metagenome</name>
    <dbReference type="NCBI Taxonomy" id="408172"/>
    <lineage>
        <taxon>unclassified sequences</taxon>
        <taxon>metagenomes</taxon>
        <taxon>ecological metagenomes</taxon>
    </lineage>
</organism>
<gene>
    <name evidence="1" type="ORF">METZ01_LOCUS205933</name>
</gene>
<feature type="non-terminal residue" evidence="1">
    <location>
        <position position="394"/>
    </location>
</feature>
<name>A0A382ERT2_9ZZZZ</name>
<evidence type="ECO:0000313" key="1">
    <source>
        <dbReference type="EMBL" id="SVB53079.1"/>
    </source>
</evidence>
<protein>
    <recommendedName>
        <fullName evidence="2">Gingipain propeptide domain-containing protein</fullName>
    </recommendedName>
</protein>
<dbReference type="EMBL" id="UINC01045836">
    <property type="protein sequence ID" value="SVB53079.1"/>
    <property type="molecule type" value="Genomic_DNA"/>
</dbReference>
<accession>A0A382ERT2</accession>
<dbReference type="AlphaFoldDB" id="A0A382ERT2"/>
<evidence type="ECO:0008006" key="2">
    <source>
        <dbReference type="Google" id="ProtNLM"/>
    </source>
</evidence>
<sequence>MQLIHSFSNFSAMFRHFTYLILWVLPLFASVTKTILKDNPNEFVIRIDIDAVTEANLFPTRIKLGLPSLQLPETNVLFQNKSPIPFMSIQSTEQSFEWSNQQEMQNLETGTLRISPLANSEEYFKTILVTIRFDGQRQSYRQPNKSESLLLENNIINWNTAQHWIKIDQRQARRITEYPIGRWVNFLIDDDGMASITYESLSSIIDDLSSVDPRSFSIFMSNELGRARTQALNQTIPENLMEIGIMVDGENDGSFDSGDKIIFYGRGSSGFDVIGSNVEWHQNVYFTENSCWLLIPDDEEVQGKRIDPADQPTTGTLMEYGISSFHHETDLINLEASGTRWVGSPVLAGGSQAIITSLPSPKSGVDVSVKAHLLGHSLSETSNANHMISLHHGS</sequence>
<reference evidence="1" key="1">
    <citation type="submission" date="2018-05" db="EMBL/GenBank/DDBJ databases">
        <authorList>
            <person name="Lanie J.A."/>
            <person name="Ng W.-L."/>
            <person name="Kazmierczak K.M."/>
            <person name="Andrzejewski T.M."/>
            <person name="Davidsen T.M."/>
            <person name="Wayne K.J."/>
            <person name="Tettelin H."/>
            <person name="Glass J.I."/>
            <person name="Rusch D."/>
            <person name="Podicherti R."/>
            <person name="Tsui H.-C.T."/>
            <person name="Winkler M.E."/>
        </authorList>
    </citation>
    <scope>NUCLEOTIDE SEQUENCE</scope>
</reference>